<keyword evidence="1" id="KW-0560">Oxidoreductase</keyword>
<dbReference type="Proteomes" id="UP000552700">
    <property type="component" value="Unassembled WGS sequence"/>
</dbReference>
<dbReference type="Gene3D" id="3.30.9.10">
    <property type="entry name" value="D-Amino Acid Oxidase, subunit A, domain 2"/>
    <property type="match status" value="1"/>
</dbReference>
<gene>
    <name evidence="3" type="ORF">FHS92_000991</name>
</gene>
<proteinExistence type="predicted"/>
<evidence type="ECO:0000259" key="2">
    <source>
        <dbReference type="Pfam" id="PF01494"/>
    </source>
</evidence>
<dbReference type="Gene3D" id="3.50.50.60">
    <property type="entry name" value="FAD/NAD(P)-binding domain"/>
    <property type="match status" value="1"/>
</dbReference>
<dbReference type="InterPro" id="IPR050631">
    <property type="entry name" value="PheA/TfdB_FAD_monoxygenase"/>
</dbReference>
<dbReference type="AlphaFoldDB" id="A0A841IY18"/>
<dbReference type="GO" id="GO:0019622">
    <property type="term" value="P:3-(3-hydroxy)phenylpropionate catabolic process"/>
    <property type="evidence" value="ECO:0007669"/>
    <property type="project" value="TreeGrafter"/>
</dbReference>
<dbReference type="GO" id="GO:0071949">
    <property type="term" value="F:FAD binding"/>
    <property type="evidence" value="ECO:0007669"/>
    <property type="project" value="InterPro"/>
</dbReference>
<dbReference type="InterPro" id="IPR002938">
    <property type="entry name" value="FAD-bd"/>
</dbReference>
<dbReference type="EMBL" id="JACIJP010000001">
    <property type="protein sequence ID" value="MBB6123284.1"/>
    <property type="molecule type" value="Genomic_DNA"/>
</dbReference>
<accession>A0A841IY18</accession>
<reference evidence="3 4" key="1">
    <citation type="submission" date="2020-08" db="EMBL/GenBank/DDBJ databases">
        <title>Genomic Encyclopedia of Type Strains, Phase IV (KMG-IV): sequencing the most valuable type-strain genomes for metagenomic binning, comparative biology and taxonomic classification.</title>
        <authorList>
            <person name="Goeker M."/>
        </authorList>
    </citation>
    <scope>NUCLEOTIDE SEQUENCE [LARGE SCALE GENOMIC DNA]</scope>
    <source>
        <strain evidence="3 4">DSM 102255</strain>
    </source>
</reference>
<name>A0A841IY18_9SPHN</name>
<keyword evidence="4" id="KW-1185">Reference proteome</keyword>
<organism evidence="3 4">
    <name type="scientific">Sphingobium subterraneum</name>
    <dbReference type="NCBI Taxonomy" id="627688"/>
    <lineage>
        <taxon>Bacteria</taxon>
        <taxon>Pseudomonadati</taxon>
        <taxon>Pseudomonadota</taxon>
        <taxon>Alphaproteobacteria</taxon>
        <taxon>Sphingomonadales</taxon>
        <taxon>Sphingomonadaceae</taxon>
        <taxon>Sphingobium</taxon>
    </lineage>
</organism>
<dbReference type="PANTHER" id="PTHR43476">
    <property type="entry name" value="3-(3-HYDROXY-PHENYL)PROPIONATE/3-HYDROXYCINNAMIC ACID HYDROXYLASE"/>
    <property type="match status" value="1"/>
</dbReference>
<dbReference type="InterPro" id="IPR036188">
    <property type="entry name" value="FAD/NAD-bd_sf"/>
</dbReference>
<evidence type="ECO:0000313" key="3">
    <source>
        <dbReference type="EMBL" id="MBB6123284.1"/>
    </source>
</evidence>
<dbReference type="RefSeq" id="WP_184078075.1">
    <property type="nucleotide sequence ID" value="NZ_JACIJP010000001.1"/>
</dbReference>
<evidence type="ECO:0000256" key="1">
    <source>
        <dbReference type="ARBA" id="ARBA00023002"/>
    </source>
</evidence>
<feature type="domain" description="FAD-binding" evidence="2">
    <location>
        <begin position="6"/>
        <end position="352"/>
    </location>
</feature>
<dbReference type="PRINTS" id="PR00420">
    <property type="entry name" value="RNGMNOXGNASE"/>
</dbReference>
<dbReference type="GO" id="GO:0008688">
    <property type="term" value="F:3-(3-hydroxyphenyl)propionate hydroxylase activity"/>
    <property type="evidence" value="ECO:0007669"/>
    <property type="project" value="TreeGrafter"/>
</dbReference>
<sequence length="551" mass="60744">MSIDVYDVIQVGYGPVSESLALMLGRQGRQVAVVERWTTRYPLPRAVCVDHELYRVLAANGMGEILPSVTQPGPLYQWFNADWKELLVIDWSSPSISGGPEVNFVHQPTLEQALEDAVLQQPTVDLHLGWEMTGATQDRDLVHVRLRHCETGEEKTLSARYLVGCDGANSLVRETVGGEREDRGFEADWLVIDVMLKDGATIEKLGLPAAGQYCNPTRPTTIVPAGIRGDRVFRRWEFMRLPGERIEDLESEEKVWSLLERWAGPEDIEIVRHKVYNFRSLMASKWRAGRIMVAGDAAHVMPPFMGQGMCAGMRDAWNLQWKLGFILDGKADDRLLDTYEMERRPHVSQVTDISIYLGKIICIPDSQAAAERDKAFLDGSAEPPPPFPSLTSGIVQRAADGSLAKGAGLLSPHVTIERGEDRMRLDAFVGANFALYCGGVDPYAFLNPDVIQTLAALDVRIVSFDRDAPDGFVDLDGRMNVFFAANGWSAMLVRPDFYVYGGAVTPDDLPSLVDDFLSDLKSAGFIIPVPPSTSATAAQTSSTAMLASQPD</sequence>
<comment type="caution">
    <text evidence="3">The sequence shown here is derived from an EMBL/GenBank/DDBJ whole genome shotgun (WGS) entry which is preliminary data.</text>
</comment>
<dbReference type="PANTHER" id="PTHR43476:SF3">
    <property type="entry name" value="FAD-BINDING MONOOXYGENASE"/>
    <property type="match status" value="1"/>
</dbReference>
<dbReference type="Pfam" id="PF01494">
    <property type="entry name" value="FAD_binding_3"/>
    <property type="match status" value="1"/>
</dbReference>
<dbReference type="NCBIfam" id="NF004829">
    <property type="entry name" value="PRK06183.1-3"/>
    <property type="match status" value="1"/>
</dbReference>
<protein>
    <submittedName>
        <fullName evidence="3">2-polyprenyl-6-methoxyphenol hydroxylase-like FAD-dependent oxidoreductase</fullName>
    </submittedName>
</protein>
<evidence type="ECO:0000313" key="4">
    <source>
        <dbReference type="Proteomes" id="UP000552700"/>
    </source>
</evidence>
<dbReference type="SUPFAM" id="SSF51905">
    <property type="entry name" value="FAD/NAD(P)-binding domain"/>
    <property type="match status" value="1"/>
</dbReference>